<accession>A0ABX1GEN9</accession>
<dbReference type="PRINTS" id="PR00163">
    <property type="entry name" value="RUBREDOXIN"/>
</dbReference>
<comment type="cofactor">
    <cofactor evidence="6">
        <name>Fe(3+)</name>
        <dbReference type="ChEBI" id="CHEBI:29034"/>
    </cofactor>
    <text evidence="6">Binds 1 Fe(3+) ion per subunit.</text>
</comment>
<dbReference type="SUPFAM" id="SSF57802">
    <property type="entry name" value="Rubredoxin-like"/>
    <property type="match status" value="1"/>
</dbReference>
<comment type="similarity">
    <text evidence="1 6">Belongs to the rubredoxin family.</text>
</comment>
<keyword evidence="9" id="KW-1185">Reference proteome</keyword>
<dbReference type="Pfam" id="PF00301">
    <property type="entry name" value="Rubredoxin"/>
    <property type="match status" value="1"/>
</dbReference>
<evidence type="ECO:0000256" key="2">
    <source>
        <dbReference type="ARBA" id="ARBA00022448"/>
    </source>
</evidence>
<dbReference type="InterPro" id="IPR018527">
    <property type="entry name" value="Rubredoxin_Fe_BS"/>
</dbReference>
<evidence type="ECO:0000256" key="3">
    <source>
        <dbReference type="ARBA" id="ARBA00022723"/>
    </source>
</evidence>
<dbReference type="InterPro" id="IPR050526">
    <property type="entry name" value="Rubredoxin_ET"/>
</dbReference>
<dbReference type="Proteomes" id="UP000765845">
    <property type="component" value="Unassembled WGS sequence"/>
</dbReference>
<name>A0ABX1GEN9_9GAMM</name>
<evidence type="ECO:0000256" key="6">
    <source>
        <dbReference type="PIRNR" id="PIRNR000071"/>
    </source>
</evidence>
<gene>
    <name evidence="8" type="ORF">HCU74_05335</name>
</gene>
<keyword evidence="3 6" id="KW-0479">Metal-binding</keyword>
<organism evidence="8 9">
    <name type="scientific">Spongiibacter thalassae</name>
    <dbReference type="NCBI Taxonomy" id="2721624"/>
    <lineage>
        <taxon>Bacteria</taxon>
        <taxon>Pseudomonadati</taxon>
        <taxon>Pseudomonadota</taxon>
        <taxon>Gammaproteobacteria</taxon>
        <taxon>Cellvibrionales</taxon>
        <taxon>Spongiibacteraceae</taxon>
        <taxon>Spongiibacter</taxon>
    </lineage>
</organism>
<reference evidence="8 9" key="1">
    <citation type="submission" date="2020-04" db="EMBL/GenBank/DDBJ databases">
        <authorList>
            <person name="Yoon J."/>
        </authorList>
    </citation>
    <scope>NUCLEOTIDE SEQUENCE [LARGE SCALE GENOMIC DNA]</scope>
    <source>
        <strain evidence="8 9">KMU-166</strain>
    </source>
</reference>
<evidence type="ECO:0000313" key="8">
    <source>
        <dbReference type="EMBL" id="NKI16842.1"/>
    </source>
</evidence>
<sequence>MSDYKRWECVICGFIYDEAEGLPDEGIAAGTRWEDVPEDWECPDCGISKFDFDMIEA</sequence>
<dbReference type="PIRSF" id="PIRSF000071">
    <property type="entry name" value="Rubredoxin"/>
    <property type="match status" value="1"/>
</dbReference>
<dbReference type="PANTHER" id="PTHR47627:SF1">
    <property type="entry name" value="RUBREDOXIN-1-RELATED"/>
    <property type="match status" value="1"/>
</dbReference>
<evidence type="ECO:0000256" key="4">
    <source>
        <dbReference type="ARBA" id="ARBA00022982"/>
    </source>
</evidence>
<dbReference type="PROSITE" id="PS50903">
    <property type="entry name" value="RUBREDOXIN_LIKE"/>
    <property type="match status" value="1"/>
</dbReference>
<dbReference type="PROSITE" id="PS00202">
    <property type="entry name" value="RUBREDOXIN"/>
    <property type="match status" value="1"/>
</dbReference>
<dbReference type="InterPro" id="IPR024922">
    <property type="entry name" value="Rubredoxin"/>
</dbReference>
<dbReference type="InterPro" id="IPR024934">
    <property type="entry name" value="Rubredoxin-like_dom"/>
</dbReference>
<evidence type="ECO:0000259" key="7">
    <source>
        <dbReference type="PROSITE" id="PS50903"/>
    </source>
</evidence>
<dbReference type="CDD" id="cd00730">
    <property type="entry name" value="rubredoxin"/>
    <property type="match status" value="1"/>
</dbReference>
<feature type="domain" description="Rubredoxin-like" evidence="7">
    <location>
        <begin position="4"/>
        <end position="55"/>
    </location>
</feature>
<comment type="caution">
    <text evidence="8">The sequence shown here is derived from an EMBL/GenBank/DDBJ whole genome shotgun (WGS) entry which is preliminary data.</text>
</comment>
<protein>
    <recommendedName>
        <fullName evidence="6">Rubredoxin</fullName>
    </recommendedName>
</protein>
<evidence type="ECO:0000256" key="5">
    <source>
        <dbReference type="ARBA" id="ARBA00023004"/>
    </source>
</evidence>
<keyword evidence="4 6" id="KW-0249">Electron transport</keyword>
<keyword evidence="2 6" id="KW-0813">Transport</keyword>
<evidence type="ECO:0000313" key="9">
    <source>
        <dbReference type="Proteomes" id="UP000765845"/>
    </source>
</evidence>
<dbReference type="Gene3D" id="2.20.28.10">
    <property type="match status" value="1"/>
</dbReference>
<dbReference type="RefSeq" id="WP_168449388.1">
    <property type="nucleotide sequence ID" value="NZ_JAAWWK010000002.1"/>
</dbReference>
<proteinExistence type="inferred from homology"/>
<dbReference type="EMBL" id="JAAWWK010000002">
    <property type="protein sequence ID" value="NKI16842.1"/>
    <property type="molecule type" value="Genomic_DNA"/>
</dbReference>
<keyword evidence="5 6" id="KW-0408">Iron</keyword>
<dbReference type="InterPro" id="IPR024935">
    <property type="entry name" value="Rubredoxin_dom"/>
</dbReference>
<dbReference type="PANTHER" id="PTHR47627">
    <property type="entry name" value="RUBREDOXIN"/>
    <property type="match status" value="1"/>
</dbReference>
<evidence type="ECO:0000256" key="1">
    <source>
        <dbReference type="ARBA" id="ARBA00005337"/>
    </source>
</evidence>